<evidence type="ECO:0000313" key="9">
    <source>
        <dbReference type="EMBL" id="RKP25874.1"/>
    </source>
</evidence>
<comment type="similarity">
    <text evidence="6">Belongs to the LDH/MDH superfamily.</text>
</comment>
<feature type="binding site" evidence="5">
    <location>
        <position position="36"/>
    </location>
    <ligand>
        <name>NAD(+)</name>
        <dbReference type="ChEBI" id="CHEBI:57540"/>
    </ligand>
</feature>
<protein>
    <submittedName>
        <fullName evidence="9">Lactate dehydrogenase B</fullName>
    </submittedName>
</protein>
<dbReference type="PANTHER" id="PTHR43128">
    <property type="entry name" value="L-2-HYDROXYCARBOXYLATE DEHYDROGENASE (NAD(P)(+))"/>
    <property type="match status" value="1"/>
</dbReference>
<dbReference type="InterPro" id="IPR015955">
    <property type="entry name" value="Lactate_DH/Glyco_Ohase_4_C"/>
</dbReference>
<dbReference type="OrthoDB" id="6270329at2759"/>
<keyword evidence="2 5" id="KW-0520">NAD</keyword>
<organism evidence="9 10">
    <name type="scientific">Syncephalis pseudoplumigaleata</name>
    <dbReference type="NCBI Taxonomy" id="1712513"/>
    <lineage>
        <taxon>Eukaryota</taxon>
        <taxon>Fungi</taxon>
        <taxon>Fungi incertae sedis</taxon>
        <taxon>Zoopagomycota</taxon>
        <taxon>Zoopagomycotina</taxon>
        <taxon>Zoopagomycetes</taxon>
        <taxon>Zoopagales</taxon>
        <taxon>Piptocephalidaceae</taxon>
        <taxon>Syncephalis</taxon>
    </lineage>
</organism>
<feature type="binding site" evidence="4">
    <location>
        <position position="160"/>
    </location>
    <ligand>
        <name>substrate</name>
    </ligand>
</feature>
<feature type="binding site" evidence="4">
    <location>
        <position position="129"/>
    </location>
    <ligand>
        <name>substrate</name>
    </ligand>
</feature>
<gene>
    <name evidence="9" type="ORF">SYNPS1DRAFT_15029</name>
</gene>
<evidence type="ECO:0000256" key="3">
    <source>
        <dbReference type="PIRSR" id="PIRSR000102-1"/>
    </source>
</evidence>
<dbReference type="GO" id="GO:0006089">
    <property type="term" value="P:lactate metabolic process"/>
    <property type="evidence" value="ECO:0007669"/>
    <property type="project" value="TreeGrafter"/>
</dbReference>
<dbReference type="PRINTS" id="PR00086">
    <property type="entry name" value="LLDHDRGNASE"/>
</dbReference>
<reference evidence="10" key="1">
    <citation type="journal article" date="2018" name="Nat. Microbiol.">
        <title>Leveraging single-cell genomics to expand the fungal tree of life.</title>
        <authorList>
            <person name="Ahrendt S.R."/>
            <person name="Quandt C.A."/>
            <person name="Ciobanu D."/>
            <person name="Clum A."/>
            <person name="Salamov A."/>
            <person name="Andreopoulos B."/>
            <person name="Cheng J.F."/>
            <person name="Woyke T."/>
            <person name="Pelin A."/>
            <person name="Henrissat B."/>
            <person name="Reynolds N.K."/>
            <person name="Benny G.L."/>
            <person name="Smith M.E."/>
            <person name="James T.Y."/>
            <person name="Grigoriev I.V."/>
        </authorList>
    </citation>
    <scope>NUCLEOTIDE SEQUENCE [LARGE SCALE GENOMIC DNA]</scope>
    <source>
        <strain evidence="10">Benny S71-1</strain>
    </source>
</reference>
<dbReference type="SUPFAM" id="SSF51735">
    <property type="entry name" value="NAD(P)-binding Rossmann-fold domains"/>
    <property type="match status" value="1"/>
</dbReference>
<feature type="domain" description="Lactate/malate dehydrogenase C-terminal" evidence="8">
    <location>
        <begin position="154"/>
        <end position="308"/>
    </location>
</feature>
<dbReference type="Gene3D" id="3.40.50.720">
    <property type="entry name" value="NAD(P)-binding Rossmann-like Domain"/>
    <property type="match status" value="1"/>
</dbReference>
<feature type="domain" description="Lactate/malate dehydrogenase N-terminal" evidence="7">
    <location>
        <begin position="6"/>
        <end position="151"/>
    </location>
</feature>
<dbReference type="InterPro" id="IPR036291">
    <property type="entry name" value="NAD(P)-bd_dom_sf"/>
</dbReference>
<dbReference type="EMBL" id="KZ989586">
    <property type="protein sequence ID" value="RKP25874.1"/>
    <property type="molecule type" value="Genomic_DNA"/>
</dbReference>
<evidence type="ECO:0000259" key="7">
    <source>
        <dbReference type="Pfam" id="PF00056"/>
    </source>
</evidence>
<accession>A0A4P9Z0G2</accession>
<dbReference type="PIRSF" id="PIRSF000102">
    <property type="entry name" value="Lac_mal_DH"/>
    <property type="match status" value="1"/>
</dbReference>
<dbReference type="CDD" id="cd00300">
    <property type="entry name" value="LDH_like"/>
    <property type="match status" value="1"/>
</dbReference>
<dbReference type="InterPro" id="IPR022383">
    <property type="entry name" value="Lactate/malate_DH_C"/>
</dbReference>
<dbReference type="PROSITE" id="PS51257">
    <property type="entry name" value="PROKAR_LIPOPROTEIN"/>
    <property type="match status" value="1"/>
</dbReference>
<evidence type="ECO:0000256" key="4">
    <source>
        <dbReference type="PIRSR" id="PIRSR000102-2"/>
    </source>
</evidence>
<sequence length="316" mass="34398">MPNRAKIAIIGAGAVGAACAYACMLRRVPAELIMVDVVESTLEGQVLDLSDANFLTPMQVSKGTNKEAGQCNVIIITAGVKQRDANEPRSELIMTHDMQLIERNYKVLKSIIDGMQPIRKDAILMLVSNPVDVLAFLAHKISGLPHSQVIGSGTFLDSMRLRGILAHQLGMSENALHCYVMGEHGDRQFVGWSSASVGCVRLCDHPAMRGVDLDAIEQQVMRKAYDIIERKGATCFGIGACVASLCDTILNDLRDVRPISCWSEEHQCYVSRPAVVGLDGVHAILDLVLNEKEQERLNKAVQSIQASCQTCDKPAS</sequence>
<dbReference type="AlphaFoldDB" id="A0A4P9Z0G2"/>
<dbReference type="Pfam" id="PF02866">
    <property type="entry name" value="Ldh_1_C"/>
    <property type="match status" value="1"/>
</dbReference>
<dbReference type="InterPro" id="IPR001557">
    <property type="entry name" value="L-lactate/malate_DH"/>
</dbReference>
<name>A0A4P9Z0G2_9FUNG</name>
<keyword evidence="10" id="KW-1185">Reference proteome</keyword>
<feature type="binding site" evidence="4">
    <location>
        <position position="83"/>
    </location>
    <ligand>
        <name>substrate</name>
    </ligand>
</feature>
<evidence type="ECO:0000313" key="10">
    <source>
        <dbReference type="Proteomes" id="UP000278143"/>
    </source>
</evidence>
<feature type="binding site" evidence="5">
    <location>
        <position position="104"/>
    </location>
    <ligand>
        <name>NAD(+)</name>
        <dbReference type="ChEBI" id="CHEBI:57540"/>
    </ligand>
</feature>
<feature type="active site" description="Proton acceptor" evidence="3">
    <location>
        <position position="184"/>
    </location>
</feature>
<dbReference type="Gene3D" id="3.90.110.10">
    <property type="entry name" value="Lactate dehydrogenase/glycoside hydrolase, family 4, C-terminal"/>
    <property type="match status" value="1"/>
</dbReference>
<evidence type="ECO:0000256" key="1">
    <source>
        <dbReference type="ARBA" id="ARBA00023002"/>
    </source>
</evidence>
<evidence type="ECO:0000256" key="2">
    <source>
        <dbReference type="ARBA" id="ARBA00023027"/>
    </source>
</evidence>
<feature type="binding site" evidence="4">
    <location>
        <position position="89"/>
    </location>
    <ligand>
        <name>substrate</name>
    </ligand>
</feature>
<feature type="binding site" evidence="5">
    <location>
        <begin position="127"/>
        <end position="129"/>
    </location>
    <ligand>
        <name>NAD(+)</name>
        <dbReference type="ChEBI" id="CHEBI:57540"/>
    </ligand>
</feature>
<dbReference type="Proteomes" id="UP000278143">
    <property type="component" value="Unassembled WGS sequence"/>
</dbReference>
<evidence type="ECO:0000256" key="5">
    <source>
        <dbReference type="PIRSR" id="PIRSR000102-3"/>
    </source>
</evidence>
<evidence type="ECO:0000259" key="8">
    <source>
        <dbReference type="Pfam" id="PF02866"/>
    </source>
</evidence>
<evidence type="ECO:0000256" key="6">
    <source>
        <dbReference type="RuleBase" id="RU003369"/>
    </source>
</evidence>
<keyword evidence="1 6" id="KW-0560">Oxidoreductase</keyword>
<proteinExistence type="inferred from homology"/>
<dbReference type="PANTHER" id="PTHR43128:SF16">
    <property type="entry name" value="L-LACTATE DEHYDROGENASE"/>
    <property type="match status" value="1"/>
</dbReference>
<dbReference type="Pfam" id="PF00056">
    <property type="entry name" value="Ldh_1_N"/>
    <property type="match status" value="1"/>
</dbReference>
<feature type="binding site" evidence="5">
    <location>
        <begin position="11"/>
        <end position="16"/>
    </location>
    <ligand>
        <name>NAD(+)</name>
        <dbReference type="ChEBI" id="CHEBI:57540"/>
    </ligand>
</feature>
<dbReference type="InterPro" id="IPR001236">
    <property type="entry name" value="Lactate/malate_DH_N"/>
</dbReference>
<dbReference type="SUPFAM" id="SSF56327">
    <property type="entry name" value="LDH C-terminal domain-like"/>
    <property type="match status" value="1"/>
</dbReference>
<dbReference type="GO" id="GO:0004459">
    <property type="term" value="F:L-lactate dehydrogenase (NAD+) activity"/>
    <property type="evidence" value="ECO:0007669"/>
    <property type="project" value="TreeGrafter"/>
</dbReference>